<dbReference type="AlphaFoldDB" id="A0A6S7LRG0"/>
<evidence type="ECO:0000313" key="1">
    <source>
        <dbReference type="EMBL" id="CAB4041892.1"/>
    </source>
</evidence>
<dbReference type="Proteomes" id="UP001152795">
    <property type="component" value="Unassembled WGS sequence"/>
</dbReference>
<name>A0A6S7LRG0_PARCT</name>
<dbReference type="EMBL" id="CACRXK020029108">
    <property type="protein sequence ID" value="CAB4041892.1"/>
    <property type="molecule type" value="Genomic_DNA"/>
</dbReference>
<evidence type="ECO:0000313" key="2">
    <source>
        <dbReference type="Proteomes" id="UP001152795"/>
    </source>
</evidence>
<reference evidence="1" key="1">
    <citation type="submission" date="2020-04" db="EMBL/GenBank/DDBJ databases">
        <authorList>
            <person name="Alioto T."/>
            <person name="Alioto T."/>
            <person name="Gomez Garrido J."/>
        </authorList>
    </citation>
    <scope>NUCLEOTIDE SEQUENCE</scope>
    <source>
        <strain evidence="1">A484AB</strain>
    </source>
</reference>
<proteinExistence type="predicted"/>
<sequence>VFEKILIPKLNANLKVLESQIKDAKAKVDAVLSSVIIVYVFTKYNVYVKSEQYETLLKCLKLPPDKEVCSEFMKSINEFDDNIL</sequence>
<comment type="caution">
    <text evidence="1">The sequence shown here is derived from an EMBL/GenBank/DDBJ whole genome shotgun (WGS) entry which is preliminary data.</text>
</comment>
<dbReference type="OrthoDB" id="6159191at2759"/>
<accession>A0A6S7LRG0</accession>
<protein>
    <submittedName>
        <fullName evidence="1">Uncharacterized protein</fullName>
    </submittedName>
</protein>
<keyword evidence="2" id="KW-1185">Reference proteome</keyword>
<feature type="non-terminal residue" evidence="1">
    <location>
        <position position="1"/>
    </location>
</feature>
<organism evidence="1 2">
    <name type="scientific">Paramuricea clavata</name>
    <name type="common">Red gorgonian</name>
    <name type="synonym">Violescent sea-whip</name>
    <dbReference type="NCBI Taxonomy" id="317549"/>
    <lineage>
        <taxon>Eukaryota</taxon>
        <taxon>Metazoa</taxon>
        <taxon>Cnidaria</taxon>
        <taxon>Anthozoa</taxon>
        <taxon>Octocorallia</taxon>
        <taxon>Malacalcyonacea</taxon>
        <taxon>Plexauridae</taxon>
        <taxon>Paramuricea</taxon>
    </lineage>
</organism>
<feature type="non-terminal residue" evidence="1">
    <location>
        <position position="84"/>
    </location>
</feature>
<gene>
    <name evidence="1" type="ORF">PACLA_8A036906</name>
</gene>